<dbReference type="Proteomes" id="UP000265618">
    <property type="component" value="Unassembled WGS sequence"/>
</dbReference>
<dbReference type="EMBL" id="BDIP01007604">
    <property type="protein sequence ID" value="GCA64546.1"/>
    <property type="molecule type" value="Genomic_DNA"/>
</dbReference>
<feature type="non-terminal residue" evidence="1">
    <location>
        <position position="81"/>
    </location>
</feature>
<name>A0A391NX26_9EUKA</name>
<proteinExistence type="predicted"/>
<organism evidence="1 2">
    <name type="scientific">Kipferlia bialata</name>
    <dbReference type="NCBI Taxonomy" id="797122"/>
    <lineage>
        <taxon>Eukaryota</taxon>
        <taxon>Metamonada</taxon>
        <taxon>Carpediemonas-like organisms</taxon>
        <taxon>Kipferlia</taxon>
    </lineage>
</organism>
<keyword evidence="2" id="KW-1185">Reference proteome</keyword>
<feature type="non-terminal residue" evidence="1">
    <location>
        <position position="1"/>
    </location>
</feature>
<sequence length="81" mass="8844">DLRTGSNTRKHGTEYKEVTLSAIVNGSGLPLYTVPSADEAKIGAIRTRQQLMKYLQGVSNSSLVKEFSILGEWTSLSEADK</sequence>
<evidence type="ECO:0000313" key="2">
    <source>
        <dbReference type="Proteomes" id="UP000265618"/>
    </source>
</evidence>
<protein>
    <submittedName>
        <fullName evidence="1">Uncharacterized protein</fullName>
    </submittedName>
</protein>
<comment type="caution">
    <text evidence="1">The sequence shown here is derived from an EMBL/GenBank/DDBJ whole genome shotgun (WGS) entry which is preliminary data.</text>
</comment>
<evidence type="ECO:0000313" key="1">
    <source>
        <dbReference type="EMBL" id="GCA64546.1"/>
    </source>
</evidence>
<dbReference type="AlphaFoldDB" id="A0A391NX26"/>
<accession>A0A391NX26</accession>
<reference evidence="1 2" key="1">
    <citation type="journal article" date="2018" name="PLoS ONE">
        <title>The draft genome of Kipferlia bialata reveals reductive genome evolution in fornicate parasites.</title>
        <authorList>
            <person name="Tanifuji G."/>
            <person name="Takabayashi S."/>
            <person name="Kume K."/>
            <person name="Takagi M."/>
            <person name="Nakayama T."/>
            <person name="Kamikawa R."/>
            <person name="Inagaki Y."/>
            <person name="Hashimoto T."/>
        </authorList>
    </citation>
    <scope>NUCLEOTIDE SEQUENCE [LARGE SCALE GENOMIC DNA]</scope>
    <source>
        <strain evidence="1">NY0173</strain>
    </source>
</reference>
<gene>
    <name evidence="1" type="ORF">KIPB_014600</name>
</gene>